<gene>
    <name evidence="2" type="ordered locus">Os01g0853300</name>
    <name evidence="2" type="ORF">OSNPB_010853300</name>
</gene>
<dbReference type="EMBL" id="AP014957">
    <property type="protein sequence ID" value="BAS75268.1"/>
    <property type="molecule type" value="Genomic_DNA"/>
</dbReference>
<name>A0A0P0VAH5_ORYSJ</name>
<dbReference type="AlphaFoldDB" id="A0A0P0VAH5"/>
<dbReference type="Proteomes" id="UP000059680">
    <property type="component" value="Chromosome 1"/>
</dbReference>
<protein>
    <submittedName>
        <fullName evidence="2">Os01g0853300 protein</fullName>
    </submittedName>
</protein>
<feature type="region of interest" description="Disordered" evidence="1">
    <location>
        <begin position="25"/>
        <end position="57"/>
    </location>
</feature>
<dbReference type="PaxDb" id="39947-A0A0P0VAH5"/>
<organism evidence="2 3">
    <name type="scientific">Oryza sativa subsp. japonica</name>
    <name type="common">Rice</name>
    <dbReference type="NCBI Taxonomy" id="39947"/>
    <lineage>
        <taxon>Eukaryota</taxon>
        <taxon>Viridiplantae</taxon>
        <taxon>Streptophyta</taxon>
        <taxon>Embryophyta</taxon>
        <taxon>Tracheophyta</taxon>
        <taxon>Spermatophyta</taxon>
        <taxon>Magnoliopsida</taxon>
        <taxon>Liliopsida</taxon>
        <taxon>Poales</taxon>
        <taxon>Poaceae</taxon>
        <taxon>BOP clade</taxon>
        <taxon>Oryzoideae</taxon>
        <taxon>Oryzeae</taxon>
        <taxon>Oryzinae</taxon>
        <taxon>Oryza</taxon>
        <taxon>Oryza sativa</taxon>
    </lineage>
</organism>
<proteinExistence type="predicted"/>
<evidence type="ECO:0000256" key="1">
    <source>
        <dbReference type="SAM" id="MobiDB-lite"/>
    </source>
</evidence>
<reference evidence="2 3" key="3">
    <citation type="journal article" date="2013" name="Rice">
        <title>Improvement of the Oryza sativa Nipponbare reference genome using next generation sequence and optical map data.</title>
        <authorList>
            <person name="Kawahara Y."/>
            <person name="de la Bastide M."/>
            <person name="Hamilton J.P."/>
            <person name="Kanamori H."/>
            <person name="McCombie W.R."/>
            <person name="Ouyang S."/>
            <person name="Schwartz D.C."/>
            <person name="Tanaka T."/>
            <person name="Wu J."/>
            <person name="Zhou S."/>
            <person name="Childs K.L."/>
            <person name="Davidson R.M."/>
            <person name="Lin H."/>
            <person name="Quesada-Ocampo L."/>
            <person name="Vaillancourt B."/>
            <person name="Sakai H."/>
            <person name="Lee S.S."/>
            <person name="Kim J."/>
            <person name="Numa H."/>
            <person name="Itoh T."/>
            <person name="Buell C.R."/>
            <person name="Matsumoto T."/>
        </authorList>
    </citation>
    <scope>NUCLEOTIDE SEQUENCE [LARGE SCALE GENOMIC DNA]</scope>
    <source>
        <strain evidence="3">cv. Nipponbare</strain>
    </source>
</reference>
<reference evidence="3" key="1">
    <citation type="journal article" date="2005" name="Nature">
        <title>The map-based sequence of the rice genome.</title>
        <authorList>
            <consortium name="International rice genome sequencing project (IRGSP)"/>
            <person name="Matsumoto T."/>
            <person name="Wu J."/>
            <person name="Kanamori H."/>
            <person name="Katayose Y."/>
            <person name="Fujisawa M."/>
            <person name="Namiki N."/>
            <person name="Mizuno H."/>
            <person name="Yamamoto K."/>
            <person name="Antonio B.A."/>
            <person name="Baba T."/>
            <person name="Sakata K."/>
            <person name="Nagamura Y."/>
            <person name="Aoki H."/>
            <person name="Arikawa K."/>
            <person name="Arita K."/>
            <person name="Bito T."/>
            <person name="Chiden Y."/>
            <person name="Fujitsuka N."/>
            <person name="Fukunaka R."/>
            <person name="Hamada M."/>
            <person name="Harada C."/>
            <person name="Hayashi A."/>
            <person name="Hijishita S."/>
            <person name="Honda M."/>
            <person name="Hosokawa S."/>
            <person name="Ichikawa Y."/>
            <person name="Idonuma A."/>
            <person name="Iijima M."/>
            <person name="Ikeda M."/>
            <person name="Ikeno M."/>
            <person name="Ito K."/>
            <person name="Ito S."/>
            <person name="Ito T."/>
            <person name="Ito Y."/>
            <person name="Ito Y."/>
            <person name="Iwabuchi A."/>
            <person name="Kamiya K."/>
            <person name="Karasawa W."/>
            <person name="Kurita K."/>
            <person name="Katagiri S."/>
            <person name="Kikuta A."/>
            <person name="Kobayashi H."/>
            <person name="Kobayashi N."/>
            <person name="Machita K."/>
            <person name="Maehara T."/>
            <person name="Masukawa M."/>
            <person name="Mizubayashi T."/>
            <person name="Mukai Y."/>
            <person name="Nagasaki H."/>
            <person name="Nagata Y."/>
            <person name="Naito S."/>
            <person name="Nakashima M."/>
            <person name="Nakama Y."/>
            <person name="Nakamichi Y."/>
            <person name="Nakamura M."/>
            <person name="Meguro A."/>
            <person name="Negishi M."/>
            <person name="Ohta I."/>
            <person name="Ohta T."/>
            <person name="Okamoto M."/>
            <person name="Ono N."/>
            <person name="Saji S."/>
            <person name="Sakaguchi M."/>
            <person name="Sakai K."/>
            <person name="Shibata M."/>
            <person name="Shimokawa T."/>
            <person name="Song J."/>
            <person name="Takazaki Y."/>
            <person name="Terasawa K."/>
            <person name="Tsugane M."/>
            <person name="Tsuji K."/>
            <person name="Ueda S."/>
            <person name="Waki K."/>
            <person name="Yamagata H."/>
            <person name="Yamamoto M."/>
            <person name="Yamamoto S."/>
            <person name="Yamane H."/>
            <person name="Yoshiki S."/>
            <person name="Yoshihara R."/>
            <person name="Yukawa K."/>
            <person name="Zhong H."/>
            <person name="Yano M."/>
            <person name="Yuan Q."/>
            <person name="Ouyang S."/>
            <person name="Liu J."/>
            <person name="Jones K.M."/>
            <person name="Gansberger K."/>
            <person name="Moffat K."/>
            <person name="Hill J."/>
            <person name="Bera J."/>
            <person name="Fadrosh D."/>
            <person name="Jin S."/>
            <person name="Johri S."/>
            <person name="Kim M."/>
            <person name="Overton L."/>
            <person name="Reardon M."/>
            <person name="Tsitrin T."/>
            <person name="Vuong H."/>
            <person name="Weaver B."/>
            <person name="Ciecko A."/>
            <person name="Tallon L."/>
            <person name="Jackson J."/>
            <person name="Pai G."/>
            <person name="Aken S.V."/>
            <person name="Utterback T."/>
            <person name="Reidmuller S."/>
            <person name="Feldblyum T."/>
            <person name="Hsiao J."/>
            <person name="Zismann V."/>
            <person name="Iobst S."/>
            <person name="de Vazeille A.R."/>
            <person name="Buell C.R."/>
            <person name="Ying K."/>
            <person name="Li Y."/>
            <person name="Lu T."/>
            <person name="Huang Y."/>
            <person name="Zhao Q."/>
            <person name="Feng Q."/>
            <person name="Zhang L."/>
            <person name="Zhu J."/>
            <person name="Weng Q."/>
            <person name="Mu J."/>
            <person name="Lu Y."/>
            <person name="Fan D."/>
            <person name="Liu Y."/>
            <person name="Guan J."/>
            <person name="Zhang Y."/>
            <person name="Yu S."/>
            <person name="Liu X."/>
            <person name="Zhang Y."/>
            <person name="Hong G."/>
            <person name="Han B."/>
            <person name="Choisne N."/>
            <person name="Demange N."/>
            <person name="Orjeda G."/>
            <person name="Samain S."/>
            <person name="Cattolico L."/>
            <person name="Pelletier E."/>
            <person name="Couloux A."/>
            <person name="Segurens B."/>
            <person name="Wincker P."/>
            <person name="D'Hont A."/>
            <person name="Scarpelli C."/>
            <person name="Weissenbach J."/>
            <person name="Salanoubat M."/>
            <person name="Quetier F."/>
            <person name="Yu Y."/>
            <person name="Kim H.R."/>
            <person name="Rambo T."/>
            <person name="Currie J."/>
            <person name="Collura K."/>
            <person name="Luo M."/>
            <person name="Yang T."/>
            <person name="Ammiraju J.S.S."/>
            <person name="Engler F."/>
            <person name="Soderlund C."/>
            <person name="Wing R.A."/>
            <person name="Palmer L.E."/>
            <person name="de la Bastide M."/>
            <person name="Spiegel L."/>
            <person name="Nascimento L."/>
            <person name="Zutavern T."/>
            <person name="O'Shaughnessy A."/>
            <person name="Dike S."/>
            <person name="Dedhia N."/>
            <person name="Preston R."/>
            <person name="Balija V."/>
            <person name="McCombie W.R."/>
            <person name="Chow T."/>
            <person name="Chen H."/>
            <person name="Chung M."/>
            <person name="Chen C."/>
            <person name="Shaw J."/>
            <person name="Wu H."/>
            <person name="Hsiao K."/>
            <person name="Chao Y."/>
            <person name="Chu M."/>
            <person name="Cheng C."/>
            <person name="Hour A."/>
            <person name="Lee P."/>
            <person name="Lin S."/>
            <person name="Lin Y."/>
            <person name="Liou J."/>
            <person name="Liu S."/>
            <person name="Hsing Y."/>
            <person name="Raghuvanshi S."/>
            <person name="Mohanty A."/>
            <person name="Bharti A.K."/>
            <person name="Gaur A."/>
            <person name="Gupta V."/>
            <person name="Kumar D."/>
            <person name="Ravi V."/>
            <person name="Vij S."/>
            <person name="Kapur A."/>
            <person name="Khurana P."/>
            <person name="Khurana P."/>
            <person name="Khurana J.P."/>
            <person name="Tyagi A.K."/>
            <person name="Gaikwad K."/>
            <person name="Singh A."/>
            <person name="Dalal V."/>
            <person name="Srivastava S."/>
            <person name="Dixit A."/>
            <person name="Pal A.K."/>
            <person name="Ghazi I.A."/>
            <person name="Yadav M."/>
            <person name="Pandit A."/>
            <person name="Bhargava A."/>
            <person name="Sureshbabu K."/>
            <person name="Batra K."/>
            <person name="Sharma T.R."/>
            <person name="Mohapatra T."/>
            <person name="Singh N.K."/>
            <person name="Messing J."/>
            <person name="Nelson A.B."/>
            <person name="Fuks G."/>
            <person name="Kavchok S."/>
            <person name="Keizer G."/>
            <person name="Linton E."/>
            <person name="Llaca V."/>
            <person name="Song R."/>
            <person name="Tanyolac B."/>
            <person name="Young S."/>
            <person name="Ho-Il K."/>
            <person name="Hahn J.H."/>
            <person name="Sangsakoo G."/>
            <person name="Vanavichit A."/>
            <person name="de Mattos Luiz.A.T."/>
            <person name="Zimmer P.D."/>
            <person name="Malone G."/>
            <person name="Dellagostin O."/>
            <person name="de Oliveira A.C."/>
            <person name="Bevan M."/>
            <person name="Bancroft I."/>
            <person name="Minx P."/>
            <person name="Cordum H."/>
            <person name="Wilson R."/>
            <person name="Cheng Z."/>
            <person name="Jin W."/>
            <person name="Jiang J."/>
            <person name="Leong S.A."/>
            <person name="Iwama H."/>
            <person name="Gojobori T."/>
            <person name="Itoh T."/>
            <person name="Niimura Y."/>
            <person name="Fujii Y."/>
            <person name="Habara T."/>
            <person name="Sakai H."/>
            <person name="Sato Y."/>
            <person name="Wilson G."/>
            <person name="Kumar K."/>
            <person name="McCouch S."/>
            <person name="Juretic N."/>
            <person name="Hoen D."/>
            <person name="Wright S."/>
            <person name="Bruskiewich R."/>
            <person name="Bureau T."/>
            <person name="Miyao A."/>
            <person name="Hirochika H."/>
            <person name="Nishikawa T."/>
            <person name="Kadowaki K."/>
            <person name="Sugiura M."/>
            <person name="Burr B."/>
            <person name="Sasaki T."/>
        </authorList>
    </citation>
    <scope>NUCLEOTIDE SEQUENCE [LARGE SCALE GENOMIC DNA]</scope>
    <source>
        <strain evidence="3">cv. Nipponbare</strain>
    </source>
</reference>
<dbReference type="InParanoid" id="A0A0P0VAH5"/>
<keyword evidence="3" id="KW-1185">Reference proteome</keyword>
<reference evidence="2 3" key="2">
    <citation type="journal article" date="2013" name="Plant Cell Physiol.">
        <title>Rice Annotation Project Database (RAP-DB): an integrative and interactive database for rice genomics.</title>
        <authorList>
            <person name="Sakai H."/>
            <person name="Lee S.S."/>
            <person name="Tanaka T."/>
            <person name="Numa H."/>
            <person name="Kim J."/>
            <person name="Kawahara Y."/>
            <person name="Wakimoto H."/>
            <person name="Yang C.C."/>
            <person name="Iwamoto M."/>
            <person name="Abe T."/>
            <person name="Yamada Y."/>
            <person name="Muto A."/>
            <person name="Inokuchi H."/>
            <person name="Ikemura T."/>
            <person name="Matsumoto T."/>
            <person name="Sasaki T."/>
            <person name="Itoh T."/>
        </authorList>
    </citation>
    <scope>NUCLEOTIDE SEQUENCE [LARGE SCALE GENOMIC DNA]</scope>
    <source>
        <strain evidence="3">cv. Nipponbare</strain>
    </source>
</reference>
<sequence length="92" mass="9927">MQLWEEHATAAAAVAFPIADVLRAGGEPPLPHVQETRRRPRRGRAPEAVGSSSAVPDPRPLVVLGLLLQLQEELPRAMSLEVDISNFVVKGS</sequence>
<evidence type="ECO:0000313" key="2">
    <source>
        <dbReference type="EMBL" id="BAS75268.1"/>
    </source>
</evidence>
<accession>A0A0P0VAH5</accession>
<evidence type="ECO:0000313" key="3">
    <source>
        <dbReference type="Proteomes" id="UP000059680"/>
    </source>
</evidence>